<feature type="region of interest" description="Disordered" evidence="3">
    <location>
        <begin position="30"/>
        <end position="57"/>
    </location>
</feature>
<comment type="caution">
    <text evidence="2">Lacks conserved residue(s) required for the propagation of feature annotation.</text>
</comment>
<dbReference type="CDD" id="cd00112">
    <property type="entry name" value="LDLa"/>
    <property type="match status" value="1"/>
</dbReference>
<proteinExistence type="predicted"/>
<dbReference type="PANTHER" id="PTHR37431">
    <property type="entry name" value="PROTEIN CBG06927"/>
    <property type="match status" value="1"/>
</dbReference>
<feature type="region of interest" description="Disordered" evidence="3">
    <location>
        <begin position="125"/>
        <end position="154"/>
    </location>
</feature>
<evidence type="ECO:0000256" key="2">
    <source>
        <dbReference type="PROSITE-ProRule" id="PRU00124"/>
    </source>
</evidence>
<dbReference type="Proteomes" id="UP000887574">
    <property type="component" value="Unplaced"/>
</dbReference>
<sequence length="914" mass="98885">MILRPGAAPTCYTFVLLAVVISLASSQKGAKPQWANQKDQTKESSDNPASSNCSAEEASSYQCPTDKSCIPLDWIGDGENDCADGADESEAAIAFAANQNKSGKTVTGVDVDVPTTTTVVGTTTKTAITPPTPLGESKKGDPFSQIATKQPARTEQKTCSQQINKCSEQLVNWIVDLAKSNTSQLSVLHDQKSMSKIEEGCGLLPKYTMCMEKLAKSCVEQQPNQQLKEWLSMQMYMCELLVPSVKEHSSCFGAPRKAGCNLRQISAENSLMCSLVASAMADISCVEKMHKEECSETAVELIGPMKSETEHVLGDLNCSLPPSPTNISAEPENGEGEDAEVSAATQVSSTAQRVHPETSTTAAAPQTTSKAQESLSDLTNSLFSFGNVDLVCQHKIVPKSEDLWAPIRVKICARGDELKKYSQCFLETAKHEQSRCPSRLLKTTSCGAIDAFNKNIDCVVKSLNELCPVEAQDIVVEIQEKLNDEAISHKCYQGNTTASAAPNAPVNNDGFSLKPTTGRCSSDQENAALVCLVELIEINKQLAHFQSINFLLEISNPNSTVINGICSLYEKYEKCLDSSVFAQSKGQRCSFNSPLNTLARIGLSPVCGSSTRQLLFQSRDCLLEVSQQTQAAQCQSGLQSLGQTVQLMLQGIHGEALLCKSFYLLRNSLSVEQKSYMSTMNSIGLEEGCPAEEPDNLNEIIAKPIASSPPQNSGKAPIARPIALTGKAVNAGSTSASAASNTACEPEEQKKFGLCVQPLTAFQPHPLAVIKQPKQIDEACQSFKNFNGCRQDVKCNPLWARGMSAMFDYACEDGYQKYIKVRQCIRRTTTRSDIRECVLVFSKGAPQEACQSSNRLLACALPPVTEKCGAEGVEFVQEYVRRFAAAIDPQCKIGEKQEAAKPITPINCTANEDK</sequence>
<evidence type="ECO:0000256" key="1">
    <source>
        <dbReference type="ARBA" id="ARBA00023157"/>
    </source>
</evidence>
<feature type="chain" id="PRO_5036926951" evidence="4">
    <location>
        <begin position="27"/>
        <end position="914"/>
    </location>
</feature>
<feature type="signal peptide" evidence="4">
    <location>
        <begin position="1"/>
        <end position="26"/>
    </location>
</feature>
<reference evidence="6" key="1">
    <citation type="submission" date="2022-11" db="UniProtKB">
        <authorList>
            <consortium name="WormBaseParasite"/>
        </authorList>
    </citation>
    <scope>IDENTIFICATION</scope>
</reference>
<evidence type="ECO:0000256" key="4">
    <source>
        <dbReference type="SAM" id="SignalP"/>
    </source>
</evidence>
<evidence type="ECO:0000256" key="3">
    <source>
        <dbReference type="SAM" id="MobiDB-lite"/>
    </source>
</evidence>
<dbReference type="SUPFAM" id="SSF57424">
    <property type="entry name" value="LDL receptor-like module"/>
    <property type="match status" value="1"/>
</dbReference>
<name>A0A915ECU0_9BILA</name>
<dbReference type="Gene3D" id="4.10.400.10">
    <property type="entry name" value="Low-density Lipoprotein Receptor"/>
    <property type="match status" value="1"/>
</dbReference>
<dbReference type="InterPro" id="IPR036055">
    <property type="entry name" value="LDL_receptor-like_sf"/>
</dbReference>
<feature type="compositionally biased region" description="Low complexity" evidence="3">
    <location>
        <begin position="358"/>
        <end position="371"/>
    </location>
</feature>
<evidence type="ECO:0000313" key="6">
    <source>
        <dbReference type="WBParaSite" id="jg4500"/>
    </source>
</evidence>
<organism evidence="5 6">
    <name type="scientific">Ditylenchus dipsaci</name>
    <dbReference type="NCBI Taxonomy" id="166011"/>
    <lineage>
        <taxon>Eukaryota</taxon>
        <taxon>Metazoa</taxon>
        <taxon>Ecdysozoa</taxon>
        <taxon>Nematoda</taxon>
        <taxon>Chromadorea</taxon>
        <taxon>Rhabditida</taxon>
        <taxon>Tylenchina</taxon>
        <taxon>Tylenchomorpha</taxon>
        <taxon>Sphaerularioidea</taxon>
        <taxon>Anguinidae</taxon>
        <taxon>Anguininae</taxon>
        <taxon>Ditylenchus</taxon>
    </lineage>
</organism>
<dbReference type="InterPro" id="IPR002172">
    <property type="entry name" value="LDrepeatLR_classA_rpt"/>
</dbReference>
<feature type="region of interest" description="Disordered" evidence="3">
    <location>
        <begin position="315"/>
        <end position="371"/>
    </location>
</feature>
<feature type="compositionally biased region" description="Polar residues" evidence="3">
    <location>
        <begin position="145"/>
        <end position="154"/>
    </location>
</feature>
<dbReference type="SMART" id="SM00192">
    <property type="entry name" value="LDLa"/>
    <property type="match status" value="1"/>
</dbReference>
<dbReference type="WBParaSite" id="jg4500">
    <property type="protein sequence ID" value="jg4500"/>
    <property type="gene ID" value="jg4500"/>
</dbReference>
<keyword evidence="4" id="KW-0732">Signal</keyword>
<dbReference type="PANTHER" id="PTHR37431:SF5">
    <property type="entry name" value="PROTEIN CBG06905"/>
    <property type="match status" value="1"/>
</dbReference>
<keyword evidence="5" id="KW-1185">Reference proteome</keyword>
<dbReference type="AlphaFoldDB" id="A0A915ECU0"/>
<evidence type="ECO:0000313" key="5">
    <source>
        <dbReference type="Proteomes" id="UP000887574"/>
    </source>
</evidence>
<protein>
    <submittedName>
        <fullName evidence="6">Uncharacterized protein</fullName>
    </submittedName>
</protein>
<feature type="compositionally biased region" description="Polar residues" evidence="3">
    <location>
        <begin position="343"/>
        <end position="352"/>
    </location>
</feature>
<dbReference type="PROSITE" id="PS50068">
    <property type="entry name" value="LDLRA_2"/>
    <property type="match status" value="1"/>
</dbReference>
<keyword evidence="1" id="KW-1015">Disulfide bond</keyword>
<accession>A0A915ECU0</accession>